<evidence type="ECO:0000313" key="3">
    <source>
        <dbReference type="EMBL" id="MBA1834450.1"/>
    </source>
</evidence>
<keyword evidence="2" id="KW-1133">Transmembrane helix</keyword>
<name>A0A7H0KB07_9CORY</name>
<evidence type="ECO:0000256" key="1">
    <source>
        <dbReference type="SAM" id="MobiDB-lite"/>
    </source>
</evidence>
<proteinExistence type="predicted"/>
<comment type="caution">
    <text evidence="4">The sequence shown here is derived from an EMBL/GenBank/DDBJ whole genome shotgun (WGS) entry which is preliminary data.</text>
</comment>
<evidence type="ECO:0000313" key="5">
    <source>
        <dbReference type="Proteomes" id="UP000577408"/>
    </source>
</evidence>
<feature type="compositionally biased region" description="Low complexity" evidence="1">
    <location>
        <begin position="195"/>
        <end position="253"/>
    </location>
</feature>
<accession>A0A838CIW4</accession>
<feature type="region of interest" description="Disordered" evidence="1">
    <location>
        <begin position="156"/>
        <end position="319"/>
    </location>
</feature>
<accession>A0A7H0KB07</accession>
<evidence type="ECO:0000256" key="2">
    <source>
        <dbReference type="SAM" id="Phobius"/>
    </source>
</evidence>
<reference evidence="5 6" key="1">
    <citation type="submission" date="2020-05" db="EMBL/GenBank/DDBJ databases">
        <title>Descriptions of Corynebacterium xxxx sp. nov., Corynebacterium yyyy sp. nov. and Corynebacterium zzzz sp. nov.</title>
        <authorList>
            <person name="Zhang G."/>
        </authorList>
    </citation>
    <scope>NUCLEOTIDE SEQUENCE [LARGE SCALE GENOMIC DNA]</scope>
    <source>
        <strain evidence="4">Zg-913</strain>
        <strain evidence="5">zg-913</strain>
        <strain evidence="6">zg-915</strain>
        <strain evidence="3">Zg-915</strain>
    </source>
</reference>
<feature type="region of interest" description="Disordered" evidence="1">
    <location>
        <begin position="52"/>
        <end position="79"/>
    </location>
</feature>
<dbReference type="AlphaFoldDB" id="A0A7H0KB07"/>
<evidence type="ECO:0000313" key="4">
    <source>
        <dbReference type="EMBL" id="MBA1836792.1"/>
    </source>
</evidence>
<keyword evidence="5" id="KW-1185">Reference proteome</keyword>
<dbReference type="EMBL" id="JABFED010000001">
    <property type="protein sequence ID" value="MBA1836792.1"/>
    <property type="molecule type" value="Genomic_DNA"/>
</dbReference>
<dbReference type="RefSeq" id="WP_181191495.1">
    <property type="nucleotide sequence ID" value="NZ_JABFED010000001.1"/>
</dbReference>
<gene>
    <name evidence="4" type="ORF">HMA55_02540</name>
    <name evidence="3" type="ORF">HMC16_01700</name>
</gene>
<keyword evidence="2" id="KW-0812">Transmembrane</keyword>
<feature type="compositionally biased region" description="Low complexity" evidence="1">
    <location>
        <begin position="300"/>
        <end position="319"/>
    </location>
</feature>
<sequence>MTSRNGSYEPGMEEFAESDAFIDALSLGDDPSGGTDPLAAALLELKADIDRPMPEAPQLDALDPAPEAGRSVTSLDSARARRKRQVSPWLAGLIGAAAATVVCVGTGSVLFDRGAQEDTTMVELATTLDELEVASKSGDEEATRQLLEQARGLVATMKEREQRPGKGGQAATVTKTVTDTTTAAHPGVAGDKATAEQAPAAPAAPAQQQTQVPQDPAQQRGAGASQPGQAGQATGQPNQGAQSAANQSGQDSATGAPSQGTAAATEPTVATGAERQNPSVRVNDPATMVQPPAQQGMERQQAVVGGVTVPAPAQGAGSS</sequence>
<feature type="transmembrane region" description="Helical" evidence="2">
    <location>
        <begin position="89"/>
        <end position="111"/>
    </location>
</feature>
<dbReference type="EMBL" id="JABFEE010000001">
    <property type="protein sequence ID" value="MBA1834450.1"/>
    <property type="molecule type" value="Genomic_DNA"/>
</dbReference>
<protein>
    <submittedName>
        <fullName evidence="4">Uncharacterized protein</fullName>
    </submittedName>
</protein>
<dbReference type="Proteomes" id="UP000577408">
    <property type="component" value="Unassembled WGS sequence"/>
</dbReference>
<dbReference type="Proteomes" id="UP000581408">
    <property type="component" value="Unassembled WGS sequence"/>
</dbReference>
<feature type="compositionally biased region" description="Low complexity" evidence="1">
    <location>
        <begin position="170"/>
        <end position="184"/>
    </location>
</feature>
<keyword evidence="2" id="KW-0472">Membrane</keyword>
<organism evidence="4 5">
    <name type="scientific">Corynebacterium wankanglinii</name>
    <dbReference type="NCBI Taxonomy" id="2735136"/>
    <lineage>
        <taxon>Bacteria</taxon>
        <taxon>Bacillati</taxon>
        <taxon>Actinomycetota</taxon>
        <taxon>Actinomycetes</taxon>
        <taxon>Mycobacteriales</taxon>
        <taxon>Corynebacteriaceae</taxon>
        <taxon>Corynebacterium</taxon>
    </lineage>
</organism>
<evidence type="ECO:0000313" key="6">
    <source>
        <dbReference type="Proteomes" id="UP000581408"/>
    </source>
</evidence>